<feature type="compositionally biased region" description="Low complexity" evidence="14">
    <location>
        <begin position="95"/>
        <end position="105"/>
    </location>
</feature>
<organism evidence="17 18">
    <name type="scientific">Purpureocillium takamizusanense</name>
    <dbReference type="NCBI Taxonomy" id="2060973"/>
    <lineage>
        <taxon>Eukaryota</taxon>
        <taxon>Fungi</taxon>
        <taxon>Dikarya</taxon>
        <taxon>Ascomycota</taxon>
        <taxon>Pezizomycotina</taxon>
        <taxon>Sordariomycetes</taxon>
        <taxon>Hypocreomycetidae</taxon>
        <taxon>Hypocreales</taxon>
        <taxon>Ophiocordycipitaceae</taxon>
        <taxon>Purpureocillium</taxon>
    </lineage>
</organism>
<evidence type="ECO:0000256" key="9">
    <source>
        <dbReference type="ARBA" id="ARBA00022989"/>
    </source>
</evidence>
<evidence type="ECO:0000313" key="17">
    <source>
        <dbReference type="EMBL" id="UNI18476.1"/>
    </source>
</evidence>
<dbReference type="InterPro" id="IPR051694">
    <property type="entry name" value="Immunoregulatory_rcpt-like"/>
</dbReference>
<keyword evidence="8" id="KW-0732">Signal</keyword>
<evidence type="ECO:0000256" key="12">
    <source>
        <dbReference type="ARBA" id="ARBA00023288"/>
    </source>
</evidence>
<keyword evidence="12" id="KW-0449">Lipoprotein</keyword>
<feature type="domain" description="CFEM" evidence="16">
    <location>
        <begin position="1"/>
        <end position="96"/>
    </location>
</feature>
<dbReference type="KEGG" id="ptkz:JDV02_004743"/>
<dbReference type="EMBL" id="CP086357">
    <property type="protein sequence ID" value="UNI18476.1"/>
    <property type="molecule type" value="Genomic_DNA"/>
</dbReference>
<keyword evidence="7 15" id="KW-0812">Transmembrane</keyword>
<accession>A0A9Q8QFW9</accession>
<comment type="subcellular location">
    <subcellularLocation>
        <location evidence="2">Membrane</location>
        <topology evidence="2">Lipid-anchor</topology>
        <topology evidence="2">GPI-anchor</topology>
    </subcellularLocation>
    <subcellularLocation>
        <location evidence="1">Membrane</location>
        <topology evidence="1">Single-pass membrane protein</topology>
    </subcellularLocation>
    <subcellularLocation>
        <location evidence="3">Secreted</location>
    </subcellularLocation>
</comment>
<keyword evidence="13" id="KW-0479">Metal-binding</keyword>
<dbReference type="PROSITE" id="PS52012">
    <property type="entry name" value="CFEM"/>
    <property type="match status" value="1"/>
</dbReference>
<dbReference type="SMART" id="SM00747">
    <property type="entry name" value="CFEM"/>
    <property type="match status" value="1"/>
</dbReference>
<evidence type="ECO:0000256" key="3">
    <source>
        <dbReference type="ARBA" id="ARBA00004613"/>
    </source>
</evidence>
<evidence type="ECO:0000256" key="1">
    <source>
        <dbReference type="ARBA" id="ARBA00004167"/>
    </source>
</evidence>
<feature type="binding site" description="axial binding residue" evidence="13">
    <location>
        <position position="27"/>
    </location>
    <ligand>
        <name>heme</name>
        <dbReference type="ChEBI" id="CHEBI:30413"/>
    </ligand>
    <ligandPart>
        <name>Fe</name>
        <dbReference type="ChEBI" id="CHEBI:18248"/>
    </ligandPart>
</feature>
<evidence type="ECO:0000256" key="13">
    <source>
        <dbReference type="PROSITE-ProRule" id="PRU01356"/>
    </source>
</evidence>
<feature type="transmembrane region" description="Helical" evidence="15">
    <location>
        <begin position="141"/>
        <end position="161"/>
    </location>
</feature>
<dbReference type="AlphaFoldDB" id="A0A9Q8QFW9"/>
<proteinExistence type="inferred from homology"/>
<keyword evidence="11 13" id="KW-1015">Disulfide bond</keyword>
<evidence type="ECO:0000256" key="15">
    <source>
        <dbReference type="SAM" id="Phobius"/>
    </source>
</evidence>
<keyword evidence="10 15" id="KW-0472">Membrane</keyword>
<dbReference type="Pfam" id="PF05730">
    <property type="entry name" value="CFEM"/>
    <property type="match status" value="1"/>
</dbReference>
<evidence type="ECO:0000256" key="8">
    <source>
        <dbReference type="ARBA" id="ARBA00022729"/>
    </source>
</evidence>
<evidence type="ECO:0000256" key="6">
    <source>
        <dbReference type="ARBA" id="ARBA00022622"/>
    </source>
</evidence>
<dbReference type="GeneID" id="72066694"/>
<keyword evidence="6" id="KW-0325">Glycoprotein</keyword>
<dbReference type="GO" id="GO:0046872">
    <property type="term" value="F:metal ion binding"/>
    <property type="evidence" value="ECO:0007669"/>
    <property type="project" value="UniProtKB-UniRule"/>
</dbReference>
<dbReference type="OrthoDB" id="3767534at2759"/>
<sequence>MSLDSLSSCVKKCLQDAAKSAGCDINDVKCICTKDVSSTDGSTLMSCILSSCATADVIAAGSDLIKICQQATGTVSPTATTKSTALPSTSGTGRATNASSATDTSAKPDATDPSGSSTTPTANAGATDSSNTGGLSTGAKAGIGVGAALVVILLILGAYFLGRKKRQKANTTPVPDQQDSPESKTGAQVLSNEKTIGELEGERWVAELSEHGTPQFVELEADNHYSRRRH</sequence>
<evidence type="ECO:0000256" key="10">
    <source>
        <dbReference type="ARBA" id="ARBA00023136"/>
    </source>
</evidence>
<keyword evidence="13" id="KW-0408">Iron</keyword>
<evidence type="ECO:0000256" key="2">
    <source>
        <dbReference type="ARBA" id="ARBA00004589"/>
    </source>
</evidence>
<dbReference type="InterPro" id="IPR008427">
    <property type="entry name" value="Extracellular_membr_CFEM_dom"/>
</dbReference>
<dbReference type="PANTHER" id="PTHR15549">
    <property type="entry name" value="PAIRED IMMUNOGLOBULIN-LIKE TYPE 2 RECEPTOR"/>
    <property type="match status" value="1"/>
</dbReference>
<feature type="region of interest" description="Disordered" evidence="14">
    <location>
        <begin position="169"/>
        <end position="196"/>
    </location>
</feature>
<evidence type="ECO:0000313" key="18">
    <source>
        <dbReference type="Proteomes" id="UP000829364"/>
    </source>
</evidence>
<name>A0A9Q8QFW9_9HYPO</name>
<dbReference type="GO" id="GO:0098552">
    <property type="term" value="C:side of membrane"/>
    <property type="evidence" value="ECO:0007669"/>
    <property type="project" value="UniProtKB-KW"/>
</dbReference>
<dbReference type="GO" id="GO:0005576">
    <property type="term" value="C:extracellular region"/>
    <property type="evidence" value="ECO:0007669"/>
    <property type="project" value="UniProtKB-SubCell"/>
</dbReference>
<protein>
    <recommendedName>
        <fullName evidence="16">CFEM domain-containing protein</fullName>
    </recommendedName>
</protein>
<evidence type="ECO:0000256" key="11">
    <source>
        <dbReference type="ARBA" id="ARBA00023157"/>
    </source>
</evidence>
<keyword evidence="5" id="KW-0964">Secreted</keyword>
<evidence type="ECO:0000256" key="4">
    <source>
        <dbReference type="ARBA" id="ARBA00010031"/>
    </source>
</evidence>
<feature type="disulfide bond" evidence="13">
    <location>
        <begin position="23"/>
        <end position="30"/>
    </location>
</feature>
<dbReference type="Proteomes" id="UP000829364">
    <property type="component" value="Chromosome 4"/>
</dbReference>
<dbReference type="RefSeq" id="XP_047841957.1">
    <property type="nucleotide sequence ID" value="XM_047985977.1"/>
</dbReference>
<keyword evidence="6" id="KW-0336">GPI-anchor</keyword>
<evidence type="ECO:0000259" key="16">
    <source>
        <dbReference type="PROSITE" id="PS52012"/>
    </source>
</evidence>
<evidence type="ECO:0000256" key="14">
    <source>
        <dbReference type="SAM" id="MobiDB-lite"/>
    </source>
</evidence>
<reference evidence="17" key="1">
    <citation type="submission" date="2021-11" db="EMBL/GenBank/DDBJ databases">
        <title>Purpureocillium_takamizusanense_genome.</title>
        <authorList>
            <person name="Nguyen N.-H."/>
        </authorList>
    </citation>
    <scope>NUCLEOTIDE SEQUENCE</scope>
    <source>
        <strain evidence="17">PT3</strain>
    </source>
</reference>
<keyword evidence="9 15" id="KW-1133">Transmembrane helix</keyword>
<comment type="caution">
    <text evidence="13">Lacks conserved residue(s) required for the propagation of feature annotation.</text>
</comment>
<feature type="compositionally biased region" description="Polar residues" evidence="14">
    <location>
        <begin position="113"/>
        <end position="133"/>
    </location>
</feature>
<comment type="similarity">
    <text evidence="4">Belongs to the RBT5 family.</text>
</comment>
<dbReference type="GO" id="GO:0071944">
    <property type="term" value="C:cell periphery"/>
    <property type="evidence" value="ECO:0007669"/>
    <property type="project" value="UniProtKB-ARBA"/>
</dbReference>
<keyword evidence="18" id="KW-1185">Reference proteome</keyword>
<feature type="region of interest" description="Disordered" evidence="14">
    <location>
        <begin position="77"/>
        <end position="133"/>
    </location>
</feature>
<evidence type="ECO:0000256" key="5">
    <source>
        <dbReference type="ARBA" id="ARBA00022525"/>
    </source>
</evidence>
<feature type="compositionally biased region" description="Polar residues" evidence="14">
    <location>
        <begin position="169"/>
        <end position="194"/>
    </location>
</feature>
<evidence type="ECO:0000256" key="7">
    <source>
        <dbReference type="ARBA" id="ARBA00022692"/>
    </source>
</evidence>
<keyword evidence="13" id="KW-0349">Heme</keyword>
<gene>
    <name evidence="17" type="ORF">JDV02_004743</name>
</gene>
<feature type="compositionally biased region" description="Polar residues" evidence="14">
    <location>
        <begin position="77"/>
        <end position="94"/>
    </location>
</feature>